<dbReference type="InterPro" id="IPR051685">
    <property type="entry name" value="Ycf3/AcsC/BcsC/TPR_MFPF"/>
</dbReference>
<dbReference type="EMBL" id="WNDQ01000022">
    <property type="protein sequence ID" value="KAF1021381.1"/>
    <property type="molecule type" value="Genomic_DNA"/>
</dbReference>
<dbReference type="Proteomes" id="UP000461670">
    <property type="component" value="Unassembled WGS sequence"/>
</dbReference>
<organism evidence="4 5">
    <name type="scientific">Paracidovorax wautersii</name>
    <dbReference type="NCBI Taxonomy" id="1177982"/>
    <lineage>
        <taxon>Bacteria</taxon>
        <taxon>Pseudomonadati</taxon>
        <taxon>Pseudomonadota</taxon>
        <taxon>Betaproteobacteria</taxon>
        <taxon>Burkholderiales</taxon>
        <taxon>Comamonadaceae</taxon>
        <taxon>Paracidovorax</taxon>
    </lineage>
</organism>
<proteinExistence type="predicted"/>
<gene>
    <name evidence="4" type="primary">acsC</name>
    <name evidence="4" type="ORF">GAK30_01866</name>
</gene>
<evidence type="ECO:0000256" key="2">
    <source>
        <dbReference type="ARBA" id="ARBA00022803"/>
    </source>
</evidence>
<dbReference type="InterPro" id="IPR019734">
    <property type="entry name" value="TPR_rpt"/>
</dbReference>
<keyword evidence="2" id="KW-0802">TPR repeat</keyword>
<comment type="caution">
    <text evidence="4">The sequence shown here is derived from an EMBL/GenBank/DDBJ whole genome shotgun (WGS) entry which is preliminary data.</text>
</comment>
<evidence type="ECO:0000313" key="5">
    <source>
        <dbReference type="Proteomes" id="UP000461670"/>
    </source>
</evidence>
<feature type="region of interest" description="Disordered" evidence="3">
    <location>
        <begin position="272"/>
        <end position="297"/>
    </location>
</feature>
<dbReference type="InterPro" id="IPR003921">
    <property type="entry name" value="Cell_synth_C"/>
</dbReference>
<dbReference type="Gene3D" id="1.25.40.10">
    <property type="entry name" value="Tetratricopeptide repeat domain"/>
    <property type="match status" value="3"/>
</dbReference>
<protein>
    <submittedName>
        <fullName evidence="4">Cellulose synthase operon protein C</fullName>
    </submittedName>
</protein>
<name>A0A7V8FP16_9BURK</name>
<dbReference type="Pfam" id="PF13432">
    <property type="entry name" value="TPR_16"/>
    <property type="match status" value="1"/>
</dbReference>
<dbReference type="PRINTS" id="PR01441">
    <property type="entry name" value="CELLSNTHASEC"/>
</dbReference>
<evidence type="ECO:0000256" key="3">
    <source>
        <dbReference type="SAM" id="MobiDB-lite"/>
    </source>
</evidence>
<feature type="region of interest" description="Disordered" evidence="3">
    <location>
        <begin position="577"/>
        <end position="597"/>
    </location>
</feature>
<evidence type="ECO:0000256" key="1">
    <source>
        <dbReference type="ARBA" id="ARBA00022737"/>
    </source>
</evidence>
<feature type="compositionally biased region" description="Low complexity" evidence="3">
    <location>
        <begin position="512"/>
        <end position="522"/>
    </location>
</feature>
<dbReference type="GO" id="GO:0016020">
    <property type="term" value="C:membrane"/>
    <property type="evidence" value="ECO:0007669"/>
    <property type="project" value="InterPro"/>
</dbReference>
<feature type="compositionally biased region" description="Basic and acidic residues" evidence="3">
    <location>
        <begin position="273"/>
        <end position="296"/>
    </location>
</feature>
<dbReference type="AlphaFoldDB" id="A0A7V8FP16"/>
<keyword evidence="1" id="KW-0677">Repeat</keyword>
<evidence type="ECO:0000313" key="4">
    <source>
        <dbReference type="EMBL" id="KAF1021381.1"/>
    </source>
</evidence>
<dbReference type="SUPFAM" id="SSF48452">
    <property type="entry name" value="TPR-like"/>
    <property type="match status" value="2"/>
</dbReference>
<dbReference type="PANTHER" id="PTHR44943:SF8">
    <property type="entry name" value="TPR REPEAT-CONTAINING PROTEIN MJ0263"/>
    <property type="match status" value="1"/>
</dbReference>
<dbReference type="PANTHER" id="PTHR44943">
    <property type="entry name" value="CELLULOSE SYNTHASE OPERON PROTEIN C"/>
    <property type="match status" value="1"/>
</dbReference>
<dbReference type="SMART" id="SM00028">
    <property type="entry name" value="TPR"/>
    <property type="match status" value="5"/>
</dbReference>
<reference evidence="5" key="1">
    <citation type="journal article" date="2020" name="MBio">
        <title>Horizontal gene transfer to a defensive symbiont with a reduced genome amongst a multipartite beetle microbiome.</title>
        <authorList>
            <person name="Waterworth S.C."/>
            <person name="Florez L.V."/>
            <person name="Rees E.R."/>
            <person name="Hertweck C."/>
            <person name="Kaltenpoth M."/>
            <person name="Kwan J.C."/>
        </authorList>
    </citation>
    <scope>NUCLEOTIDE SEQUENCE [LARGE SCALE GENOMIC DNA]</scope>
</reference>
<dbReference type="InterPro" id="IPR011990">
    <property type="entry name" value="TPR-like_helical_dom_sf"/>
</dbReference>
<dbReference type="Pfam" id="PF14559">
    <property type="entry name" value="TPR_19"/>
    <property type="match status" value="2"/>
</dbReference>
<sequence length="625" mass="67013">MTNDGWGEDGRRKVAARAAGNAAGRGARLAAPALAQAAGTASDPIRLLIEQSQYWQSRGDGARAKENWERLLRISPNQPEALEGLAQAALDEDKPELARDYLRQLQAAHPNSPLIARLEQSIRVGGNRQQLQAARNLAQQGRSQEAAAEYRQALGGQVPTGDLALEYYQALGGSAQGWDEARQGLEKLASADPGNAAKALALAQHLTYRETTRADGLRRLAELARRPEVAQEAGQAWRRALPWLGSGSAAQAGYQAYLQQFPDDAQARAQLDSLHREQQARADEAQQSRDPWRERSTAGFRALDGGDVAKAERDFDAVLAARPGDADAQGGLGLVRLRQERFDDARRLLQQASRAGSAARWKSALDSASYWSLVRQADTERAARNWPQARRLLEQAMALDANEPTARNALADVLANSGQLAAAEDAYRDILRRQPGNADATRGLIGVLARNNQTEEALRLYEGLDAAQQKLVGPVGALRAQRDIAQAEQARRSGDLGATQRARTRHEPRPQQPLGPAGPGALVCADGRARPGQHAHEGLGRQRAGRARRAVCRGAADGRDGRLARRAGLARTNPRVEPYRRHEPPAAPRLGPCANGAGPDPGPAGACLRRAGLAGAGACLHGPGP</sequence>
<dbReference type="GO" id="GO:0006011">
    <property type="term" value="P:UDP-alpha-D-glucose metabolic process"/>
    <property type="evidence" value="ECO:0007669"/>
    <property type="project" value="InterPro"/>
</dbReference>
<accession>A0A7V8FP16</accession>
<feature type="region of interest" description="Disordered" evidence="3">
    <location>
        <begin position="486"/>
        <end position="546"/>
    </location>
</feature>